<dbReference type="EMBL" id="QYYH01000305">
    <property type="protein sequence ID" value="RJX99935.1"/>
    <property type="molecule type" value="Genomic_DNA"/>
</dbReference>
<protein>
    <submittedName>
        <fullName evidence="1">Uncharacterized protein</fullName>
    </submittedName>
</protein>
<proteinExistence type="predicted"/>
<evidence type="ECO:0000313" key="2">
    <source>
        <dbReference type="Proteomes" id="UP000273022"/>
    </source>
</evidence>
<comment type="caution">
    <text evidence="1">The sequence shown here is derived from an EMBL/GenBank/DDBJ whole genome shotgun (WGS) entry which is preliminary data.</text>
</comment>
<reference evidence="1 2" key="1">
    <citation type="submission" date="2018-09" db="EMBL/GenBank/DDBJ databases">
        <title>Phylogeny of the Shewanellaceae, and recommendation for two new genera, Pseudoshewanella and Parashewanella.</title>
        <authorList>
            <person name="Wang G."/>
        </authorList>
    </citation>
    <scope>NUCLEOTIDE SEQUENCE [LARGE SCALE GENOMIC DNA]</scope>
    <source>
        <strain evidence="1 2">KCTC 22492</strain>
    </source>
</reference>
<name>A0A3A6SN44_9GAMM</name>
<sequence length="108" mass="12268">MIFYQVIENIAFKLNRFFEIALINVCFKRIILNKSVGSVHIRRKIIPITVIKFPAQSYVCVQSTSEIDEEIVITDIQNCRYFVSTCKIYNAAGGGFGKYMNVQHSPGG</sequence>
<evidence type="ECO:0000313" key="1">
    <source>
        <dbReference type="EMBL" id="RJX99935.1"/>
    </source>
</evidence>
<dbReference type="Proteomes" id="UP000273022">
    <property type="component" value="Unassembled WGS sequence"/>
</dbReference>
<organism evidence="1 2">
    <name type="scientific">Parashewanella spongiae</name>
    <dbReference type="NCBI Taxonomy" id="342950"/>
    <lineage>
        <taxon>Bacteria</taxon>
        <taxon>Pseudomonadati</taxon>
        <taxon>Pseudomonadota</taxon>
        <taxon>Gammaproteobacteria</taxon>
        <taxon>Alteromonadales</taxon>
        <taxon>Shewanellaceae</taxon>
        <taxon>Parashewanella</taxon>
    </lineage>
</organism>
<dbReference type="AlphaFoldDB" id="A0A3A6SN44"/>
<keyword evidence="2" id="KW-1185">Reference proteome</keyword>
<accession>A0A3A6SN44</accession>
<gene>
    <name evidence="1" type="ORF">D5R81_20250</name>
</gene>